<gene>
    <name evidence="2" type="ORF">TTAC_LOCUS3851</name>
</gene>
<dbReference type="Proteomes" id="UP000274429">
    <property type="component" value="Unassembled WGS sequence"/>
</dbReference>
<evidence type="ECO:0000313" key="2">
    <source>
        <dbReference type="EMBL" id="VDM23565.1"/>
    </source>
</evidence>
<dbReference type="AlphaFoldDB" id="A0A0R3WSX6"/>
<feature type="compositionally biased region" description="Polar residues" evidence="1">
    <location>
        <begin position="208"/>
        <end position="220"/>
    </location>
</feature>
<evidence type="ECO:0000313" key="4">
    <source>
        <dbReference type="WBParaSite" id="TTAC_0000386601-mRNA-1"/>
    </source>
</evidence>
<feature type="compositionally biased region" description="Polar residues" evidence="1">
    <location>
        <begin position="192"/>
        <end position="201"/>
    </location>
</feature>
<accession>A0A0R3WSX6</accession>
<evidence type="ECO:0000313" key="3">
    <source>
        <dbReference type="Proteomes" id="UP000274429"/>
    </source>
</evidence>
<dbReference type="WBParaSite" id="TTAC_0000386601-mRNA-1">
    <property type="protein sequence ID" value="TTAC_0000386601-mRNA-1"/>
    <property type="gene ID" value="TTAC_0000386601"/>
</dbReference>
<keyword evidence="3" id="KW-1185">Reference proteome</keyword>
<proteinExistence type="predicted"/>
<protein>
    <submittedName>
        <fullName evidence="2 4">Uncharacterized protein</fullName>
    </submittedName>
</protein>
<dbReference type="EMBL" id="UYWX01003152">
    <property type="protein sequence ID" value="VDM23565.1"/>
    <property type="molecule type" value="Genomic_DNA"/>
</dbReference>
<feature type="region of interest" description="Disordered" evidence="1">
    <location>
        <begin position="181"/>
        <end position="220"/>
    </location>
</feature>
<reference evidence="2 3" key="2">
    <citation type="submission" date="2018-11" db="EMBL/GenBank/DDBJ databases">
        <authorList>
            <consortium name="Pathogen Informatics"/>
        </authorList>
    </citation>
    <scope>NUCLEOTIDE SEQUENCE [LARGE SCALE GENOMIC DNA]</scope>
</reference>
<name>A0A0R3WSX6_HYDTA</name>
<reference evidence="4" key="1">
    <citation type="submission" date="2017-02" db="UniProtKB">
        <authorList>
            <consortium name="WormBaseParasite"/>
        </authorList>
    </citation>
    <scope>IDENTIFICATION</scope>
</reference>
<organism evidence="4">
    <name type="scientific">Hydatigena taeniaeformis</name>
    <name type="common">Feline tapeworm</name>
    <name type="synonym">Taenia taeniaeformis</name>
    <dbReference type="NCBI Taxonomy" id="6205"/>
    <lineage>
        <taxon>Eukaryota</taxon>
        <taxon>Metazoa</taxon>
        <taxon>Spiralia</taxon>
        <taxon>Lophotrochozoa</taxon>
        <taxon>Platyhelminthes</taxon>
        <taxon>Cestoda</taxon>
        <taxon>Eucestoda</taxon>
        <taxon>Cyclophyllidea</taxon>
        <taxon>Taeniidae</taxon>
        <taxon>Hydatigera</taxon>
    </lineage>
</organism>
<dbReference type="STRING" id="6205.A0A0R3WSX6"/>
<sequence>MRTLEKEIDDAALRVTNLAEALRKSAAATHDLLGKVERAIHSFPPSCQYIPQTIRSAMSTRLSNSDLAGLQCYNGSLINVLQFSQAEHERSLAVVQQLNLIAGPALLHRYLPSLIGKVAEGSRMRSELFDDVKGLQQDGPSISSLLPGLLDGPVRRKPGTLRSGLSSKLLFSASAAESKRGLGVKKPVSRIRQASTATSHQQQHRQKSTSGPSGPTSKNPWVSYVAPMGCNHVPEEYLNMLETAAPQVTATLASVEAANPSCSIFPVSDTAHVGDVTPPSATDFANHGPVAPRTVIRPTRVPRPISNMGIETEEMPPCHSRPLVRHHHVPVSSRGTFILPLRSCMGLCGSSGSLSIGLN</sequence>
<evidence type="ECO:0000256" key="1">
    <source>
        <dbReference type="SAM" id="MobiDB-lite"/>
    </source>
</evidence>